<dbReference type="EMBL" id="VSRR010070716">
    <property type="protein sequence ID" value="MPC86184.1"/>
    <property type="molecule type" value="Genomic_DNA"/>
</dbReference>
<name>A0A5B7J135_PORTR</name>
<evidence type="ECO:0000256" key="2">
    <source>
        <dbReference type="SAM" id="SignalP"/>
    </source>
</evidence>
<evidence type="ECO:0000313" key="3">
    <source>
        <dbReference type="EMBL" id="MPC86184.1"/>
    </source>
</evidence>
<organism evidence="3 4">
    <name type="scientific">Portunus trituberculatus</name>
    <name type="common">Swimming crab</name>
    <name type="synonym">Neptunus trituberculatus</name>
    <dbReference type="NCBI Taxonomy" id="210409"/>
    <lineage>
        <taxon>Eukaryota</taxon>
        <taxon>Metazoa</taxon>
        <taxon>Ecdysozoa</taxon>
        <taxon>Arthropoda</taxon>
        <taxon>Crustacea</taxon>
        <taxon>Multicrustacea</taxon>
        <taxon>Malacostraca</taxon>
        <taxon>Eumalacostraca</taxon>
        <taxon>Eucarida</taxon>
        <taxon>Decapoda</taxon>
        <taxon>Pleocyemata</taxon>
        <taxon>Brachyura</taxon>
        <taxon>Eubrachyura</taxon>
        <taxon>Portunoidea</taxon>
        <taxon>Portunidae</taxon>
        <taxon>Portuninae</taxon>
        <taxon>Portunus</taxon>
    </lineage>
</organism>
<gene>
    <name evidence="3" type="ORF">E2C01_081000</name>
</gene>
<reference evidence="3 4" key="1">
    <citation type="submission" date="2019-05" db="EMBL/GenBank/DDBJ databases">
        <title>Another draft genome of Portunus trituberculatus and its Hox gene families provides insights of decapod evolution.</title>
        <authorList>
            <person name="Jeong J.-H."/>
            <person name="Song I."/>
            <person name="Kim S."/>
            <person name="Choi T."/>
            <person name="Kim D."/>
            <person name="Ryu S."/>
            <person name="Kim W."/>
        </authorList>
    </citation>
    <scope>NUCLEOTIDE SEQUENCE [LARGE SCALE GENOMIC DNA]</scope>
    <source>
        <tissue evidence="3">Muscle</tissue>
    </source>
</reference>
<comment type="caution">
    <text evidence="3">The sequence shown here is derived from an EMBL/GenBank/DDBJ whole genome shotgun (WGS) entry which is preliminary data.</text>
</comment>
<evidence type="ECO:0008006" key="5">
    <source>
        <dbReference type="Google" id="ProtNLM"/>
    </source>
</evidence>
<feature type="signal peptide" evidence="2">
    <location>
        <begin position="1"/>
        <end position="19"/>
    </location>
</feature>
<keyword evidence="4" id="KW-1185">Reference proteome</keyword>
<accession>A0A5B7J135</accession>
<dbReference type="Proteomes" id="UP000324222">
    <property type="component" value="Unassembled WGS sequence"/>
</dbReference>
<protein>
    <recommendedName>
        <fullName evidence="5">Secreted protein</fullName>
    </recommendedName>
</protein>
<proteinExistence type="predicted"/>
<evidence type="ECO:0000256" key="1">
    <source>
        <dbReference type="SAM" id="MobiDB-lite"/>
    </source>
</evidence>
<evidence type="ECO:0000313" key="4">
    <source>
        <dbReference type="Proteomes" id="UP000324222"/>
    </source>
</evidence>
<dbReference type="AlphaFoldDB" id="A0A5B7J135"/>
<sequence length="99" mass="10521">MCLFLISFLFKFPALPLSAAGCLQTVPVSTTSYWGGEVVTGATMLYTTTAPVYTTPCRGGEVVTGATMLYMTGREATHPPQQFRAQSSGESKPSTCLVC</sequence>
<feature type="chain" id="PRO_5023083628" description="Secreted protein" evidence="2">
    <location>
        <begin position="20"/>
        <end position="99"/>
    </location>
</feature>
<feature type="region of interest" description="Disordered" evidence="1">
    <location>
        <begin position="79"/>
        <end position="99"/>
    </location>
</feature>
<keyword evidence="2" id="KW-0732">Signal</keyword>